<dbReference type="KEGG" id="sck:SCITRI_00686"/>
<dbReference type="GeneID" id="54238594"/>
<dbReference type="AlphaFoldDB" id="A0AAJ4JY04"/>
<evidence type="ECO:0000313" key="2">
    <source>
        <dbReference type="Proteomes" id="UP000464735"/>
    </source>
</evidence>
<organism evidence="1 2">
    <name type="scientific">Spiroplasma citri</name>
    <dbReference type="NCBI Taxonomy" id="2133"/>
    <lineage>
        <taxon>Bacteria</taxon>
        <taxon>Bacillati</taxon>
        <taxon>Mycoplasmatota</taxon>
        <taxon>Mollicutes</taxon>
        <taxon>Entomoplasmatales</taxon>
        <taxon>Spiroplasmataceae</taxon>
        <taxon>Spiroplasma</taxon>
    </lineage>
</organism>
<gene>
    <name evidence="1" type="ORF">GL298_03470</name>
</gene>
<dbReference type="RefSeq" id="WP_071937202.1">
    <property type="nucleotide sequence ID" value="NZ_CP013197.1"/>
</dbReference>
<dbReference type="Proteomes" id="UP000464735">
    <property type="component" value="Chromosome"/>
</dbReference>
<dbReference type="EMBL" id="CP046368">
    <property type="protein sequence ID" value="QIA68655.1"/>
    <property type="molecule type" value="Genomic_DNA"/>
</dbReference>
<proteinExistence type="predicted"/>
<name>A0AAJ4JY04_SPICI</name>
<reference evidence="1 2" key="1">
    <citation type="submission" date="2019-11" db="EMBL/GenBank/DDBJ databases">
        <title>Whole genome sequencing and comparative genomics analyses of five strains of Spiroplasma citri.</title>
        <authorList>
            <person name="Yokomi R."/>
            <person name="Chen J."/>
            <person name="Rattner R."/>
            <person name="Vidalakis G."/>
        </authorList>
    </citation>
    <scope>NUCLEOTIDE SEQUENCE [LARGE SCALE GENOMIC DNA]</scope>
    <source>
        <strain evidence="1 2">BR12</strain>
    </source>
</reference>
<evidence type="ECO:0000313" key="1">
    <source>
        <dbReference type="EMBL" id="QIA68655.1"/>
    </source>
</evidence>
<sequence length="136" mass="16224">MGVFTCYGCFDKHDIYSEWHIITEKSTNKGAVVCHPCFDFKYSKDPEWKEKDNNVKYKDDALKTENNALKKELAELKQQILYKEDFDAQYYCSYHGHWDQCIVEDEEEPTEEQLSKYILILKDNSKYDKLPSKEEK</sequence>
<accession>A0AAJ4JY04</accession>
<protein>
    <submittedName>
        <fullName evidence="1">Uncharacterized protein</fullName>
    </submittedName>
</protein>